<reference evidence="2" key="1">
    <citation type="submission" date="2023-03" db="EMBL/GenBank/DDBJ databases">
        <title>Massive genome expansion in bonnet fungi (Mycena s.s.) driven by repeated elements and novel gene families across ecological guilds.</title>
        <authorList>
            <consortium name="Lawrence Berkeley National Laboratory"/>
            <person name="Harder C.B."/>
            <person name="Miyauchi S."/>
            <person name="Viragh M."/>
            <person name="Kuo A."/>
            <person name="Thoen E."/>
            <person name="Andreopoulos B."/>
            <person name="Lu D."/>
            <person name="Skrede I."/>
            <person name="Drula E."/>
            <person name="Henrissat B."/>
            <person name="Morin E."/>
            <person name="Kohler A."/>
            <person name="Barry K."/>
            <person name="LaButti K."/>
            <person name="Morin E."/>
            <person name="Salamov A."/>
            <person name="Lipzen A."/>
            <person name="Mereny Z."/>
            <person name="Hegedus B."/>
            <person name="Baldrian P."/>
            <person name="Stursova M."/>
            <person name="Weitz H."/>
            <person name="Taylor A."/>
            <person name="Grigoriev I.V."/>
            <person name="Nagy L.G."/>
            <person name="Martin F."/>
            <person name="Kauserud H."/>
        </authorList>
    </citation>
    <scope>NUCLEOTIDE SEQUENCE</scope>
    <source>
        <strain evidence="2">CBHHK067</strain>
    </source>
</reference>
<keyword evidence="3" id="KW-1185">Reference proteome</keyword>
<evidence type="ECO:0000313" key="3">
    <source>
        <dbReference type="Proteomes" id="UP001221757"/>
    </source>
</evidence>
<protein>
    <submittedName>
        <fullName evidence="2">Uncharacterized protein</fullName>
    </submittedName>
</protein>
<name>A0AAD7GAR4_MYCRO</name>
<gene>
    <name evidence="2" type="ORF">B0H17DRAFT_1139909</name>
</gene>
<feature type="compositionally biased region" description="Polar residues" evidence="1">
    <location>
        <begin position="107"/>
        <end position="124"/>
    </location>
</feature>
<accession>A0AAD7GAR4</accession>
<feature type="region of interest" description="Disordered" evidence="1">
    <location>
        <begin position="107"/>
        <end position="145"/>
    </location>
</feature>
<dbReference type="AlphaFoldDB" id="A0AAD7GAR4"/>
<dbReference type="Proteomes" id="UP001221757">
    <property type="component" value="Unassembled WGS sequence"/>
</dbReference>
<dbReference type="EMBL" id="JARKIE010000142">
    <property type="protein sequence ID" value="KAJ7676482.1"/>
    <property type="molecule type" value="Genomic_DNA"/>
</dbReference>
<evidence type="ECO:0000313" key="2">
    <source>
        <dbReference type="EMBL" id="KAJ7676482.1"/>
    </source>
</evidence>
<comment type="caution">
    <text evidence="2">The sequence shown here is derived from an EMBL/GenBank/DDBJ whole genome shotgun (WGS) entry which is preliminary data.</text>
</comment>
<organism evidence="2 3">
    <name type="scientific">Mycena rosella</name>
    <name type="common">Pink bonnet</name>
    <name type="synonym">Agaricus rosellus</name>
    <dbReference type="NCBI Taxonomy" id="1033263"/>
    <lineage>
        <taxon>Eukaryota</taxon>
        <taxon>Fungi</taxon>
        <taxon>Dikarya</taxon>
        <taxon>Basidiomycota</taxon>
        <taxon>Agaricomycotina</taxon>
        <taxon>Agaricomycetes</taxon>
        <taxon>Agaricomycetidae</taxon>
        <taxon>Agaricales</taxon>
        <taxon>Marasmiineae</taxon>
        <taxon>Mycenaceae</taxon>
        <taxon>Mycena</taxon>
    </lineage>
</organism>
<proteinExistence type="predicted"/>
<evidence type="ECO:0000256" key="1">
    <source>
        <dbReference type="SAM" id="MobiDB-lite"/>
    </source>
</evidence>
<sequence length="145" mass="15995">MILVLSSPDPFASPNPASIAHALFSNPMQFMLMQQQHLQRSGISPPYATQSFQQSPGMHHTLFKAYHSRYQLDRLVDPFRIFLCPNATVAVSREVYNNYNNCPNLTASTSGVQATTSQNKSPSPLTVEDATISQTPTRGAKRAGR</sequence>